<evidence type="ECO:0000259" key="3">
    <source>
        <dbReference type="Pfam" id="PF01505"/>
    </source>
</evidence>
<dbReference type="CDD" id="cd04491">
    <property type="entry name" value="SoSSB_OBF"/>
    <property type="match status" value="1"/>
</dbReference>
<feature type="domain" description="Mutator-like transposase" evidence="4">
    <location>
        <begin position="38"/>
        <end position="421"/>
    </location>
</feature>
<feature type="repeat" description="MVP" evidence="2">
    <location>
        <begin position="854"/>
        <end position="908"/>
    </location>
</feature>
<dbReference type="Pfam" id="PF20700">
    <property type="entry name" value="Mutator"/>
    <property type="match status" value="1"/>
</dbReference>
<evidence type="ECO:0000313" key="6">
    <source>
        <dbReference type="Proteomes" id="UP000005408"/>
    </source>
</evidence>
<feature type="domain" description="Major vault protein repeat" evidence="3">
    <location>
        <begin position="746"/>
        <end position="781"/>
    </location>
</feature>
<organism evidence="5 6">
    <name type="scientific">Magallana gigas</name>
    <name type="common">Pacific oyster</name>
    <name type="synonym">Crassostrea gigas</name>
    <dbReference type="NCBI Taxonomy" id="29159"/>
    <lineage>
        <taxon>Eukaryota</taxon>
        <taxon>Metazoa</taxon>
        <taxon>Spiralia</taxon>
        <taxon>Lophotrochozoa</taxon>
        <taxon>Mollusca</taxon>
        <taxon>Bivalvia</taxon>
        <taxon>Autobranchia</taxon>
        <taxon>Pteriomorphia</taxon>
        <taxon>Ostreida</taxon>
        <taxon>Ostreoidea</taxon>
        <taxon>Ostreidae</taxon>
        <taxon>Magallana</taxon>
    </lineage>
</organism>
<dbReference type="Proteomes" id="UP000005408">
    <property type="component" value="Unassembled WGS sequence"/>
</dbReference>
<evidence type="ECO:0000313" key="5">
    <source>
        <dbReference type="EnsemblMetazoa" id="G18694.9:cds"/>
    </source>
</evidence>
<keyword evidence="2" id="KW-0963">Cytoplasm</keyword>
<feature type="repeat" description="MVP" evidence="2">
    <location>
        <begin position="695"/>
        <end position="747"/>
    </location>
</feature>
<dbReference type="AlphaFoldDB" id="A0A8W8JDU6"/>
<dbReference type="InterPro" id="IPR041139">
    <property type="entry name" value="MVP_rep_dom"/>
</dbReference>
<protein>
    <recommendedName>
        <fullName evidence="1">Major vault protein</fullName>
    </recommendedName>
</protein>
<name>A0A8W8JDU6_MAGGI</name>
<dbReference type="Pfam" id="PF01505">
    <property type="entry name" value="Vault"/>
    <property type="match status" value="4"/>
</dbReference>
<sequence length="1229" mass="136105">MVQRPGNYHLLRPRGDACKSEVENHQDQNFEQAETDSNRLLHLGKTGALWNQAFRSHQEQNPGCNGSLTWNLATEERRGLATRMGLKCGVCPFTSKRHNLFTEVETSAPGRKPASLNYSLQVGLSQTPLGNDGMRKILLSTNTPAPSRKSLQKTSNKVLAKIETLNTADMSRRCRQLVDVNTIRGQESPQSIDVQCDGMYNNPLYSGVGETPFQPATQTVYSVAENVTAKHQIIKLITKNKICSKHGHLRDAASANHSCSPGECGANLPMQHTIGDEFTWAREGMAELLCEDGIEVKGVTTDPDSSAGRAADSLFKDGLYKVKPVHYLDTRHLSESIRKSIKRDEKLLQVMPCRTKAEKTKLLHNFALDAVDRCTAEINQAYDMYAGDGHKMKNKLSYAVDAIVQCYMGDHALCRKHSLVCNGGIVNWVSKSTYLGSTFEIPHSSENEDLLRACISKRLSPAVLDKTIKNSNSQKVESFNRTLRRSLPRNVTFTRNFAGRAHSAAHSSNNGPGDSIRSLCAGVGCAIPSGGSNAMGMVGPATEPLCFAVVSLLVHFMRLQDEVGVVDAKLLMAQMADLQVSTWKLKYIPGEVSELKIGQTAVRFNSDSPFPLYPGETLPDAPRFLKNEPDLTNAIKPLPVIKANYAIRLIANIDFEDAQGQHMAGEKWQLEGPLTYKPQPEAEIEGIISPLVINQGESLRLKAIQEFKDRFGNKHVTGEEWMINQPGAYLPDVYEEVVSLEKCVTLTPNNGIVLKASQTMLDSQGVKRIAGEQWLLTGVETDHYFPEIGVEVVSEETIKVLWKGQYCVIKDVVDRHGKPQLGKRELRVGPCSFFLHPGETLENGAVQKVHILGEDDAIVLQAEEEYKDTMFKGKRRRPGDVWMLRGPQEYVPPIEVNVIKTRMAQKSLSELKNCHSGTSKPVPYSDGVTVVIVKKGHTAKFVDSNGQQGELLNFSVADKSASMLATLSDKTKHSKIVEGKTFLVRNFILKGGKITMSSKTSIMGKPSLEIPDEIRTSAVQLILPPSPEKKVAEVHTAPLRSICSVKGQVIKNEATRTVRVSGSETTIRTITIEENSSTIEITLWRELAELAINIGDTLQITHCLLNEWQGTKALNTTRNTTIQEIQPLEANVSGTVQALSLTETSWEVCLKEDNKEQYRDIVIEKDMMQNALSHIDEACLLTEEELENVLINRIPFKLQAVMMGSRILNLQLGILPAQQIPHPQFEIME</sequence>
<dbReference type="PANTHER" id="PTHR14165:SF16">
    <property type="entry name" value="MAJOR VAULT PROTEIN"/>
    <property type="match status" value="1"/>
</dbReference>
<dbReference type="GO" id="GO:1990904">
    <property type="term" value="C:ribonucleoprotein complex"/>
    <property type="evidence" value="ECO:0007669"/>
    <property type="project" value="UniProtKB-UniRule"/>
</dbReference>
<keyword evidence="2" id="KW-0687">Ribonucleoprotein</keyword>
<dbReference type="Gene3D" id="2.30.30.550">
    <property type="entry name" value="Major Vault Protein repeat"/>
    <property type="match status" value="4"/>
</dbReference>
<keyword evidence="6" id="KW-1185">Reference proteome</keyword>
<feature type="repeat" description="MVP" evidence="2">
    <location>
        <begin position="748"/>
        <end position="802"/>
    </location>
</feature>
<feature type="domain" description="Major vault protein repeat" evidence="3">
    <location>
        <begin position="850"/>
        <end position="893"/>
    </location>
</feature>
<evidence type="ECO:0000259" key="4">
    <source>
        <dbReference type="Pfam" id="PF20700"/>
    </source>
</evidence>
<dbReference type="Gene3D" id="2.30.30.560">
    <property type="match status" value="1"/>
</dbReference>
<evidence type="ECO:0000256" key="1">
    <source>
        <dbReference type="ARBA" id="ARBA00018296"/>
    </source>
</evidence>
<feature type="domain" description="Major vault protein repeat" evidence="3">
    <location>
        <begin position="640"/>
        <end position="678"/>
    </location>
</feature>
<evidence type="ECO:0000256" key="2">
    <source>
        <dbReference type="PROSITE-ProRule" id="PRU00571"/>
    </source>
</evidence>
<dbReference type="PANTHER" id="PTHR14165">
    <property type="entry name" value="MAJOR VAULT PROTEIN"/>
    <property type="match status" value="1"/>
</dbReference>
<dbReference type="InterPro" id="IPR043023">
    <property type="entry name" value="MVP_rep_sf"/>
</dbReference>
<dbReference type="GO" id="GO:0005737">
    <property type="term" value="C:cytoplasm"/>
    <property type="evidence" value="ECO:0007669"/>
    <property type="project" value="UniProtKB-SubCell"/>
</dbReference>
<dbReference type="InterPro" id="IPR012340">
    <property type="entry name" value="NA-bd_OB-fold"/>
</dbReference>
<dbReference type="InterPro" id="IPR043179">
    <property type="entry name" value="Vault_2_sf"/>
</dbReference>
<dbReference type="Gene3D" id="2.40.50.140">
    <property type="entry name" value="Nucleic acid-binding proteins"/>
    <property type="match status" value="2"/>
</dbReference>
<comment type="subcellular location">
    <subcellularLocation>
        <location evidence="2">Cytoplasm</location>
    </subcellularLocation>
</comment>
<dbReference type="GO" id="GO:0005634">
    <property type="term" value="C:nucleus"/>
    <property type="evidence" value="ECO:0007669"/>
    <property type="project" value="TreeGrafter"/>
</dbReference>
<dbReference type="EnsemblMetazoa" id="G18694.9">
    <property type="protein sequence ID" value="G18694.9:cds"/>
    <property type="gene ID" value="G18694"/>
</dbReference>
<dbReference type="FunFam" id="2.30.30.560:FF:000001">
    <property type="entry name" value="major vault protein-like"/>
    <property type="match status" value="1"/>
</dbReference>
<feature type="repeat" description="MVP" evidence="2">
    <location>
        <begin position="803"/>
        <end position="853"/>
    </location>
</feature>
<dbReference type="PROSITE" id="PS51224">
    <property type="entry name" value="MVP"/>
    <property type="match status" value="5"/>
</dbReference>
<reference evidence="5" key="1">
    <citation type="submission" date="2022-08" db="UniProtKB">
        <authorList>
            <consortium name="EnsemblMetazoa"/>
        </authorList>
    </citation>
    <scope>IDENTIFICATION</scope>
    <source>
        <strain evidence="5">05x7-T-G4-1.051#20</strain>
    </source>
</reference>
<dbReference type="FunFam" id="2.30.30.550:FF:000001">
    <property type="entry name" value="major vault protein-like"/>
    <property type="match status" value="1"/>
</dbReference>
<dbReference type="InterPro" id="IPR002499">
    <property type="entry name" value="Vault_N"/>
</dbReference>
<accession>A0A8W8JDU6</accession>
<dbReference type="InterPro" id="IPR049012">
    <property type="entry name" value="Mutator_transp_dom"/>
</dbReference>
<proteinExistence type="predicted"/>
<feature type="repeat" description="MVP" evidence="2">
    <location>
        <begin position="643"/>
        <end position="694"/>
    </location>
</feature>
<dbReference type="SUPFAM" id="SSF50249">
    <property type="entry name" value="Nucleic acid-binding proteins"/>
    <property type="match status" value="1"/>
</dbReference>
<dbReference type="InterPro" id="IPR039059">
    <property type="entry name" value="MVP"/>
</dbReference>
<feature type="domain" description="Major vault protein repeat" evidence="3">
    <location>
        <begin position="692"/>
        <end position="732"/>
    </location>
</feature>